<dbReference type="EMBL" id="JAZHXI010000019">
    <property type="protein sequence ID" value="KAL2061322.1"/>
    <property type="molecule type" value="Genomic_DNA"/>
</dbReference>
<organism evidence="2 3">
    <name type="scientific">Oculimacula yallundae</name>
    <dbReference type="NCBI Taxonomy" id="86028"/>
    <lineage>
        <taxon>Eukaryota</taxon>
        <taxon>Fungi</taxon>
        <taxon>Dikarya</taxon>
        <taxon>Ascomycota</taxon>
        <taxon>Pezizomycotina</taxon>
        <taxon>Leotiomycetes</taxon>
        <taxon>Helotiales</taxon>
        <taxon>Ploettnerulaceae</taxon>
        <taxon>Oculimacula</taxon>
    </lineage>
</organism>
<evidence type="ECO:0000313" key="2">
    <source>
        <dbReference type="EMBL" id="KAL2061322.1"/>
    </source>
</evidence>
<comment type="caution">
    <text evidence="2">The sequence shown here is derived from an EMBL/GenBank/DDBJ whole genome shotgun (WGS) entry which is preliminary data.</text>
</comment>
<gene>
    <name evidence="2" type="ORF">VTL71DRAFT_7595</name>
</gene>
<protein>
    <submittedName>
        <fullName evidence="2">Uncharacterized protein</fullName>
    </submittedName>
</protein>
<evidence type="ECO:0000256" key="1">
    <source>
        <dbReference type="SAM" id="MobiDB-lite"/>
    </source>
</evidence>
<dbReference type="Proteomes" id="UP001595075">
    <property type="component" value="Unassembled WGS sequence"/>
</dbReference>
<evidence type="ECO:0000313" key="3">
    <source>
        <dbReference type="Proteomes" id="UP001595075"/>
    </source>
</evidence>
<sequence>MASSTTTSRGTQTGSDSPESKLPNPPSAPPIPHHLNWVCCICKEWTNHPTGSCLRLLKGLKLINYNWVACRHEKCLGCVKVTEERWAERFLN</sequence>
<name>A0ABR4BVE0_9HELO</name>
<keyword evidence="3" id="KW-1185">Reference proteome</keyword>
<proteinExistence type="predicted"/>
<reference evidence="2 3" key="1">
    <citation type="journal article" date="2024" name="Commun. Biol.">
        <title>Comparative genomic analysis of thermophilic fungi reveals convergent evolutionary adaptations and gene losses.</title>
        <authorList>
            <person name="Steindorff A.S."/>
            <person name="Aguilar-Pontes M.V."/>
            <person name="Robinson A.J."/>
            <person name="Andreopoulos B."/>
            <person name="LaButti K."/>
            <person name="Kuo A."/>
            <person name="Mondo S."/>
            <person name="Riley R."/>
            <person name="Otillar R."/>
            <person name="Haridas S."/>
            <person name="Lipzen A."/>
            <person name="Grimwood J."/>
            <person name="Schmutz J."/>
            <person name="Clum A."/>
            <person name="Reid I.D."/>
            <person name="Moisan M.C."/>
            <person name="Butler G."/>
            <person name="Nguyen T.T.M."/>
            <person name="Dewar K."/>
            <person name="Conant G."/>
            <person name="Drula E."/>
            <person name="Henrissat B."/>
            <person name="Hansel C."/>
            <person name="Singer S."/>
            <person name="Hutchinson M.I."/>
            <person name="de Vries R.P."/>
            <person name="Natvig D.O."/>
            <person name="Powell A.J."/>
            <person name="Tsang A."/>
            <person name="Grigoriev I.V."/>
        </authorList>
    </citation>
    <scope>NUCLEOTIDE SEQUENCE [LARGE SCALE GENOMIC DNA]</scope>
    <source>
        <strain evidence="2 3">CBS 494.80</strain>
    </source>
</reference>
<feature type="region of interest" description="Disordered" evidence="1">
    <location>
        <begin position="1"/>
        <end position="28"/>
    </location>
</feature>
<feature type="compositionally biased region" description="Low complexity" evidence="1">
    <location>
        <begin position="1"/>
        <end position="22"/>
    </location>
</feature>
<accession>A0ABR4BVE0</accession>